<evidence type="ECO:0000313" key="7">
    <source>
        <dbReference type="Proteomes" id="UP001596447"/>
    </source>
</evidence>
<dbReference type="InterPro" id="IPR036390">
    <property type="entry name" value="WH_DNA-bd_sf"/>
</dbReference>
<dbReference type="GO" id="GO:0003677">
    <property type="term" value="F:DNA binding"/>
    <property type="evidence" value="ECO:0007669"/>
    <property type="project" value="UniProtKB-KW"/>
</dbReference>
<proteinExistence type="predicted"/>
<name>A0ABD5Z1B5_9EURY</name>
<dbReference type="Pfam" id="PF13412">
    <property type="entry name" value="HTH_24"/>
    <property type="match status" value="1"/>
</dbReference>
<evidence type="ECO:0000259" key="5">
    <source>
        <dbReference type="PROSITE" id="PS51202"/>
    </source>
</evidence>
<dbReference type="Gene3D" id="3.30.70.1450">
    <property type="entry name" value="Regulator of K+ conductance, C-terminal domain"/>
    <property type="match status" value="1"/>
</dbReference>
<dbReference type="SMART" id="SM00344">
    <property type="entry name" value="HTH_ASNC"/>
    <property type="match status" value="1"/>
</dbReference>
<gene>
    <name evidence="6" type="ORF">ACFQJ9_06035</name>
</gene>
<dbReference type="Proteomes" id="UP001596447">
    <property type="component" value="Unassembled WGS sequence"/>
</dbReference>
<dbReference type="PRINTS" id="PR00033">
    <property type="entry name" value="HTHASNC"/>
</dbReference>
<sequence>MSHEIDELDERILYHLAQDARNTAASDIAREMEVSGGTIRNRIEKLEEAGVVRGYHAAIDYEACSGLLTNLFLCSTSVSEQDRLARRVLRVPGVVNVREVMTGHGNLRVKAVGEDTNDLTRVARKLTNLGLDIEDEDLLHDEHHHAYHQFGPESAAATVSTHPVERADDDEIRSVTVDGEAPIAGQTLQEANKTGLVDEDVLVVAIERGETTITPRGDTRVQPGDRVRLFSPRGVPVSTLAAFEVDESTAV</sequence>
<evidence type="ECO:0000256" key="2">
    <source>
        <dbReference type="ARBA" id="ARBA00023125"/>
    </source>
</evidence>
<dbReference type="SUPFAM" id="SSF116726">
    <property type="entry name" value="TrkA C-terminal domain-like"/>
    <property type="match status" value="1"/>
</dbReference>
<evidence type="ECO:0000256" key="1">
    <source>
        <dbReference type="ARBA" id="ARBA00023015"/>
    </source>
</evidence>
<dbReference type="InterPro" id="IPR006037">
    <property type="entry name" value="RCK_C"/>
</dbReference>
<dbReference type="InterPro" id="IPR036388">
    <property type="entry name" value="WH-like_DNA-bd_sf"/>
</dbReference>
<organism evidence="6 7">
    <name type="scientific">Halospeciosus flavus</name>
    <dbReference type="NCBI Taxonomy" id="3032283"/>
    <lineage>
        <taxon>Archaea</taxon>
        <taxon>Methanobacteriati</taxon>
        <taxon>Methanobacteriota</taxon>
        <taxon>Stenosarchaea group</taxon>
        <taxon>Halobacteria</taxon>
        <taxon>Halobacteriales</taxon>
        <taxon>Halobacteriaceae</taxon>
        <taxon>Halospeciosus</taxon>
    </lineage>
</organism>
<evidence type="ECO:0000259" key="4">
    <source>
        <dbReference type="PROSITE" id="PS50956"/>
    </source>
</evidence>
<dbReference type="RefSeq" id="WP_279528929.1">
    <property type="nucleotide sequence ID" value="NZ_CP122312.1"/>
</dbReference>
<comment type="caution">
    <text evidence="6">The sequence shown here is derived from an EMBL/GenBank/DDBJ whole genome shotgun (WGS) entry which is preliminary data.</text>
</comment>
<protein>
    <submittedName>
        <fullName evidence="6">TrkA C-terminal domain-containing protein</fullName>
    </submittedName>
</protein>
<dbReference type="InterPro" id="IPR019888">
    <property type="entry name" value="Tscrpt_reg_AsnC-like"/>
</dbReference>
<dbReference type="PROSITE" id="PS51202">
    <property type="entry name" value="RCK_C"/>
    <property type="match status" value="1"/>
</dbReference>
<keyword evidence="2" id="KW-0238">DNA-binding</keyword>
<keyword evidence="3" id="KW-0804">Transcription</keyword>
<feature type="domain" description="RCK C-terminal" evidence="5">
    <location>
        <begin position="159"/>
        <end position="246"/>
    </location>
</feature>
<dbReference type="PROSITE" id="PS50956">
    <property type="entry name" value="HTH_ASNC_2"/>
    <property type="match status" value="1"/>
</dbReference>
<dbReference type="InterPro" id="IPR011991">
    <property type="entry name" value="ArsR-like_HTH"/>
</dbReference>
<evidence type="ECO:0000256" key="3">
    <source>
        <dbReference type="ARBA" id="ARBA00023163"/>
    </source>
</evidence>
<dbReference type="EMBL" id="JBHTAR010000011">
    <property type="protein sequence ID" value="MFC7198978.1"/>
    <property type="molecule type" value="Genomic_DNA"/>
</dbReference>
<keyword evidence="1" id="KW-0805">Transcription regulation</keyword>
<dbReference type="SUPFAM" id="SSF46785">
    <property type="entry name" value="Winged helix' DNA-binding domain"/>
    <property type="match status" value="1"/>
</dbReference>
<dbReference type="InterPro" id="IPR036721">
    <property type="entry name" value="RCK_C_sf"/>
</dbReference>
<dbReference type="PANTHER" id="PTHR30154:SF34">
    <property type="entry name" value="TRANSCRIPTIONAL REGULATOR AZLB"/>
    <property type="match status" value="1"/>
</dbReference>
<accession>A0ABD5Z1B5</accession>
<keyword evidence="7" id="KW-1185">Reference proteome</keyword>
<dbReference type="PANTHER" id="PTHR30154">
    <property type="entry name" value="LEUCINE-RESPONSIVE REGULATORY PROTEIN"/>
    <property type="match status" value="1"/>
</dbReference>
<evidence type="ECO:0000313" key="6">
    <source>
        <dbReference type="EMBL" id="MFC7198978.1"/>
    </source>
</evidence>
<dbReference type="AlphaFoldDB" id="A0ABD5Z1B5"/>
<reference evidence="6 7" key="1">
    <citation type="journal article" date="2019" name="Int. J. Syst. Evol. Microbiol.">
        <title>The Global Catalogue of Microorganisms (GCM) 10K type strain sequencing project: providing services to taxonomists for standard genome sequencing and annotation.</title>
        <authorList>
            <consortium name="The Broad Institute Genomics Platform"/>
            <consortium name="The Broad Institute Genome Sequencing Center for Infectious Disease"/>
            <person name="Wu L."/>
            <person name="Ma J."/>
        </authorList>
    </citation>
    <scope>NUCLEOTIDE SEQUENCE [LARGE SCALE GENOMIC DNA]</scope>
    <source>
        <strain evidence="6 7">XZGYJ-43</strain>
    </source>
</reference>
<dbReference type="InterPro" id="IPR000485">
    <property type="entry name" value="AsnC-type_HTH_dom"/>
</dbReference>
<dbReference type="CDD" id="cd00090">
    <property type="entry name" value="HTH_ARSR"/>
    <property type="match status" value="1"/>
</dbReference>
<feature type="domain" description="HTH asnC-type" evidence="4">
    <location>
        <begin position="5"/>
        <end position="68"/>
    </location>
</feature>
<dbReference type="Gene3D" id="1.10.10.10">
    <property type="entry name" value="Winged helix-like DNA-binding domain superfamily/Winged helix DNA-binding domain"/>
    <property type="match status" value="1"/>
</dbReference>
<dbReference type="Pfam" id="PF02080">
    <property type="entry name" value="TrkA_C"/>
    <property type="match status" value="1"/>
</dbReference>